<accession>A0AAD7WDV7</accession>
<reference evidence="2" key="1">
    <citation type="journal article" date="2023" name="Science">
        <title>Genome structures resolve the early diversification of teleost fishes.</title>
        <authorList>
            <person name="Parey E."/>
            <person name="Louis A."/>
            <person name="Montfort J."/>
            <person name="Bouchez O."/>
            <person name="Roques C."/>
            <person name="Iampietro C."/>
            <person name="Lluch J."/>
            <person name="Castinel A."/>
            <person name="Donnadieu C."/>
            <person name="Desvignes T."/>
            <person name="Floi Bucao C."/>
            <person name="Jouanno E."/>
            <person name="Wen M."/>
            <person name="Mejri S."/>
            <person name="Dirks R."/>
            <person name="Jansen H."/>
            <person name="Henkel C."/>
            <person name="Chen W.J."/>
            <person name="Zahm M."/>
            <person name="Cabau C."/>
            <person name="Klopp C."/>
            <person name="Thompson A.W."/>
            <person name="Robinson-Rechavi M."/>
            <person name="Braasch I."/>
            <person name="Lecointre G."/>
            <person name="Bobe J."/>
            <person name="Postlethwait J.H."/>
            <person name="Berthelot C."/>
            <person name="Roest Crollius H."/>
            <person name="Guiguen Y."/>
        </authorList>
    </citation>
    <scope>NUCLEOTIDE SEQUENCE</scope>
    <source>
        <strain evidence="2">NC1722</strain>
    </source>
</reference>
<evidence type="ECO:0000256" key="1">
    <source>
        <dbReference type="SAM" id="MobiDB-lite"/>
    </source>
</evidence>
<gene>
    <name evidence="2" type="ORF">AAFF_G00061240</name>
</gene>
<dbReference type="Proteomes" id="UP001221898">
    <property type="component" value="Unassembled WGS sequence"/>
</dbReference>
<sequence length="94" mass="10354">MRRTLEEWILILPAPVWFSNLHNSRPACQTFGTALQKVPYRGNTSAHSPARQAGVTVNPSVLGRKMSPHSGRGNSSSERECAHSESLSVRRGLE</sequence>
<evidence type="ECO:0000313" key="2">
    <source>
        <dbReference type="EMBL" id="KAJ8393402.1"/>
    </source>
</evidence>
<name>A0AAD7WDV7_9TELE</name>
<organism evidence="2 3">
    <name type="scientific">Aldrovandia affinis</name>
    <dbReference type="NCBI Taxonomy" id="143900"/>
    <lineage>
        <taxon>Eukaryota</taxon>
        <taxon>Metazoa</taxon>
        <taxon>Chordata</taxon>
        <taxon>Craniata</taxon>
        <taxon>Vertebrata</taxon>
        <taxon>Euteleostomi</taxon>
        <taxon>Actinopterygii</taxon>
        <taxon>Neopterygii</taxon>
        <taxon>Teleostei</taxon>
        <taxon>Notacanthiformes</taxon>
        <taxon>Halosauridae</taxon>
        <taxon>Aldrovandia</taxon>
    </lineage>
</organism>
<protein>
    <submittedName>
        <fullName evidence="2">Uncharacterized protein</fullName>
    </submittedName>
</protein>
<evidence type="ECO:0000313" key="3">
    <source>
        <dbReference type="Proteomes" id="UP001221898"/>
    </source>
</evidence>
<dbReference type="AlphaFoldDB" id="A0AAD7WDV7"/>
<keyword evidence="3" id="KW-1185">Reference proteome</keyword>
<feature type="region of interest" description="Disordered" evidence="1">
    <location>
        <begin position="41"/>
        <end position="94"/>
    </location>
</feature>
<dbReference type="EMBL" id="JAINUG010000137">
    <property type="protein sequence ID" value="KAJ8393402.1"/>
    <property type="molecule type" value="Genomic_DNA"/>
</dbReference>
<comment type="caution">
    <text evidence="2">The sequence shown here is derived from an EMBL/GenBank/DDBJ whole genome shotgun (WGS) entry which is preliminary data.</text>
</comment>
<proteinExistence type="predicted"/>